<evidence type="ECO:0000256" key="11">
    <source>
        <dbReference type="ARBA" id="ARBA00022977"/>
    </source>
</evidence>
<gene>
    <name evidence="12" type="ORF">S12H4_05765</name>
</gene>
<keyword evidence="5" id="KW-0808">Transferase</keyword>
<evidence type="ECO:0000256" key="7">
    <source>
        <dbReference type="ARBA" id="ARBA00022741"/>
    </source>
</evidence>
<name>X1QB26_9ZZZZ</name>
<dbReference type="SUPFAM" id="SSF53613">
    <property type="entry name" value="Ribokinase-like"/>
    <property type="match status" value="1"/>
</dbReference>
<dbReference type="Gene3D" id="3.40.1190.20">
    <property type="match status" value="1"/>
</dbReference>
<evidence type="ECO:0000256" key="4">
    <source>
        <dbReference type="ARBA" id="ARBA00012129"/>
    </source>
</evidence>
<proteinExistence type="inferred from homology"/>
<dbReference type="UniPathway" id="UPA00060">
    <property type="reaction ID" value="UER00139"/>
</dbReference>
<reference evidence="12" key="1">
    <citation type="journal article" date="2014" name="Front. Microbiol.">
        <title>High frequency of phylogenetically diverse reductive dehalogenase-homologous genes in deep subseafloor sedimentary metagenomes.</title>
        <authorList>
            <person name="Kawai M."/>
            <person name="Futagami T."/>
            <person name="Toyoda A."/>
            <person name="Takaki Y."/>
            <person name="Nishi S."/>
            <person name="Hori S."/>
            <person name="Arai W."/>
            <person name="Tsubouchi T."/>
            <person name="Morono Y."/>
            <person name="Uchiyama I."/>
            <person name="Ito T."/>
            <person name="Fujiyama A."/>
            <person name="Inagaki F."/>
            <person name="Takami H."/>
        </authorList>
    </citation>
    <scope>NUCLEOTIDE SEQUENCE</scope>
    <source>
        <strain evidence="12">Expedition CK06-06</strain>
    </source>
</reference>
<accession>X1QB26</accession>
<evidence type="ECO:0000256" key="8">
    <source>
        <dbReference type="ARBA" id="ARBA00022777"/>
    </source>
</evidence>
<keyword evidence="8" id="KW-0418">Kinase</keyword>
<feature type="non-terminal residue" evidence="12">
    <location>
        <position position="1"/>
    </location>
</feature>
<protein>
    <recommendedName>
        <fullName evidence="4">hydroxyethylthiazole kinase</fullName>
        <ecNumber evidence="4">2.7.1.50</ecNumber>
    </recommendedName>
</protein>
<dbReference type="CDD" id="cd01170">
    <property type="entry name" value="THZ_kinase"/>
    <property type="match status" value="1"/>
</dbReference>
<dbReference type="InterPro" id="IPR000417">
    <property type="entry name" value="Hyethyz_kinase"/>
</dbReference>
<dbReference type="PIRSF" id="PIRSF000513">
    <property type="entry name" value="Thz_kinase"/>
    <property type="match status" value="1"/>
</dbReference>
<keyword evidence="9" id="KW-0067">ATP-binding</keyword>
<dbReference type="NCBIfam" id="NF006830">
    <property type="entry name" value="PRK09355.1"/>
    <property type="match status" value="1"/>
</dbReference>
<dbReference type="PRINTS" id="PR01099">
    <property type="entry name" value="HYETHTZKNASE"/>
</dbReference>
<dbReference type="InterPro" id="IPR029056">
    <property type="entry name" value="Ribokinase-like"/>
</dbReference>
<dbReference type="GO" id="GO:0005524">
    <property type="term" value="F:ATP binding"/>
    <property type="evidence" value="ECO:0007669"/>
    <property type="project" value="UniProtKB-KW"/>
</dbReference>
<dbReference type="AlphaFoldDB" id="X1QB26"/>
<evidence type="ECO:0000256" key="10">
    <source>
        <dbReference type="ARBA" id="ARBA00022842"/>
    </source>
</evidence>
<evidence type="ECO:0000256" key="9">
    <source>
        <dbReference type="ARBA" id="ARBA00022840"/>
    </source>
</evidence>
<sequence>EQEGKFYEHIRDFKEIKEQRPLVHHITNWVTIYDCANIVRAIGALPVMAHAIEEVEQMTSISSALVLNIGTLTVDLAESMILAGKKANEKNIPVILDAVGAGATDLRTNKAAEILEKVKISVLKGNSSEIGTIAGAEAETKGVEAISVKGNLVEISKKLASKRNLTVVITGKEDIISNGKDTYICKNGHDMMGSFVGSGCMAASAIGTFAAVEKDYALASTNALSFIGIAGELAAKTAKGPASYKTIFFDEIFNPDKNKIEEMIKIEKRE</sequence>
<dbReference type="GO" id="GO:0009229">
    <property type="term" value="P:thiamine diphosphate biosynthetic process"/>
    <property type="evidence" value="ECO:0007669"/>
    <property type="project" value="UniProtKB-UniPathway"/>
</dbReference>
<dbReference type="EMBL" id="BARW01001944">
    <property type="protein sequence ID" value="GAI65692.1"/>
    <property type="molecule type" value="Genomic_DNA"/>
</dbReference>
<comment type="caution">
    <text evidence="12">The sequence shown here is derived from an EMBL/GenBank/DDBJ whole genome shotgun (WGS) entry which is preliminary data.</text>
</comment>
<organism evidence="12">
    <name type="scientific">marine sediment metagenome</name>
    <dbReference type="NCBI Taxonomy" id="412755"/>
    <lineage>
        <taxon>unclassified sequences</taxon>
        <taxon>metagenomes</taxon>
        <taxon>ecological metagenomes</taxon>
    </lineage>
</organism>
<evidence type="ECO:0000256" key="6">
    <source>
        <dbReference type="ARBA" id="ARBA00022723"/>
    </source>
</evidence>
<dbReference type="NCBIfam" id="TIGR00694">
    <property type="entry name" value="thiM"/>
    <property type="match status" value="1"/>
</dbReference>
<dbReference type="HAMAP" id="MF_00228">
    <property type="entry name" value="Thz_kinase"/>
    <property type="match status" value="1"/>
</dbReference>
<comment type="pathway">
    <text evidence="3">Cofactor biosynthesis; thiamine diphosphate biosynthesis; 4-methyl-5-(2-phosphoethyl)-thiazole from 5-(2-hydroxyethyl)-4-methylthiazole: step 1/1.</text>
</comment>
<keyword evidence="11" id="KW-0784">Thiamine biosynthesis</keyword>
<dbReference type="GO" id="GO:0000287">
    <property type="term" value="F:magnesium ion binding"/>
    <property type="evidence" value="ECO:0007669"/>
    <property type="project" value="InterPro"/>
</dbReference>
<keyword evidence="7" id="KW-0547">Nucleotide-binding</keyword>
<comment type="catalytic activity">
    <reaction evidence="1">
        <text>5-(2-hydroxyethyl)-4-methylthiazole + ATP = 4-methyl-5-(2-phosphooxyethyl)-thiazole + ADP + H(+)</text>
        <dbReference type="Rhea" id="RHEA:24212"/>
        <dbReference type="ChEBI" id="CHEBI:15378"/>
        <dbReference type="ChEBI" id="CHEBI:17957"/>
        <dbReference type="ChEBI" id="CHEBI:30616"/>
        <dbReference type="ChEBI" id="CHEBI:58296"/>
        <dbReference type="ChEBI" id="CHEBI:456216"/>
        <dbReference type="EC" id="2.7.1.50"/>
    </reaction>
</comment>
<evidence type="ECO:0000313" key="12">
    <source>
        <dbReference type="EMBL" id="GAI65692.1"/>
    </source>
</evidence>
<evidence type="ECO:0000256" key="3">
    <source>
        <dbReference type="ARBA" id="ARBA00004868"/>
    </source>
</evidence>
<dbReference type="GO" id="GO:0009228">
    <property type="term" value="P:thiamine biosynthetic process"/>
    <property type="evidence" value="ECO:0007669"/>
    <property type="project" value="UniProtKB-KW"/>
</dbReference>
<dbReference type="GO" id="GO:0004417">
    <property type="term" value="F:hydroxyethylthiazole kinase activity"/>
    <property type="evidence" value="ECO:0007669"/>
    <property type="project" value="UniProtKB-EC"/>
</dbReference>
<evidence type="ECO:0000256" key="2">
    <source>
        <dbReference type="ARBA" id="ARBA00001946"/>
    </source>
</evidence>
<keyword evidence="6" id="KW-0479">Metal-binding</keyword>
<evidence type="ECO:0000256" key="1">
    <source>
        <dbReference type="ARBA" id="ARBA00001771"/>
    </source>
</evidence>
<dbReference type="EC" id="2.7.1.50" evidence="4"/>
<comment type="cofactor">
    <cofactor evidence="2">
        <name>Mg(2+)</name>
        <dbReference type="ChEBI" id="CHEBI:18420"/>
    </cofactor>
</comment>
<dbReference type="Pfam" id="PF02110">
    <property type="entry name" value="HK"/>
    <property type="match status" value="1"/>
</dbReference>
<evidence type="ECO:0000256" key="5">
    <source>
        <dbReference type="ARBA" id="ARBA00022679"/>
    </source>
</evidence>
<keyword evidence="10" id="KW-0460">Magnesium</keyword>